<dbReference type="PROSITE" id="PS50987">
    <property type="entry name" value="HTH_ARSR_2"/>
    <property type="match status" value="1"/>
</dbReference>
<protein>
    <submittedName>
        <fullName evidence="6">Helix-turn-helix domain-containing protein</fullName>
    </submittedName>
</protein>
<evidence type="ECO:0000256" key="2">
    <source>
        <dbReference type="ARBA" id="ARBA00023125"/>
    </source>
</evidence>
<evidence type="ECO:0000256" key="3">
    <source>
        <dbReference type="ARBA" id="ARBA00023163"/>
    </source>
</evidence>
<dbReference type="InterPro" id="IPR036390">
    <property type="entry name" value="WH_DNA-bd_sf"/>
</dbReference>
<reference evidence="6 7" key="1">
    <citation type="journal article" date="2021" name="Arch. Microbiol.">
        <title>Myceligenerans indicum sp. nov., an actinobacterium isolated from mangrove sediment of Sundarbans, India.</title>
        <authorList>
            <person name="Asha K."/>
            <person name="Bhadury P."/>
        </authorList>
    </citation>
    <scope>NUCLEOTIDE SEQUENCE [LARGE SCALE GENOMIC DNA]</scope>
    <source>
        <strain evidence="6 7">I2</strain>
    </source>
</reference>
<feature type="domain" description="HTH arsR-type" evidence="5">
    <location>
        <begin position="16"/>
        <end position="112"/>
    </location>
</feature>
<accession>A0ABS1LEE3</accession>
<dbReference type="CDD" id="cd00090">
    <property type="entry name" value="HTH_ARSR"/>
    <property type="match status" value="1"/>
</dbReference>
<dbReference type="InterPro" id="IPR011991">
    <property type="entry name" value="ArsR-like_HTH"/>
</dbReference>
<comment type="caution">
    <text evidence="6">The sequence shown here is derived from an EMBL/GenBank/DDBJ whole genome shotgun (WGS) entry which is preliminary data.</text>
</comment>
<keyword evidence="3" id="KW-0804">Transcription</keyword>
<sequence>MTDADPSADAADPAPAGLTHIHLTTESVKVLAHPLRSRMLSILRRNGPATATDLAARLRSNTGATSYHLRRLESVGLVEDTGEGAGKRRLWRASTQSHGWTRSELAGDDDAASAIGWLERDYHRLFDAEYAHWLDVADAWPGEWQDVAVMGDAGVVVTPERLARLNQEIEDVVRRYLDIDAGDPRARRIHVWKFAYPMEADEVPGLDDGSDGNGSDPDRAAPDRAAADSAAADAPGGDGTRPDAGGGVNPGGANPGDGANPGGEHRGGRA</sequence>
<evidence type="ECO:0000256" key="4">
    <source>
        <dbReference type="SAM" id="MobiDB-lite"/>
    </source>
</evidence>
<dbReference type="PANTHER" id="PTHR33154:SF15">
    <property type="entry name" value="REGULATORY PROTEIN ARSR"/>
    <property type="match status" value="1"/>
</dbReference>
<proteinExistence type="predicted"/>
<dbReference type="SMART" id="SM00418">
    <property type="entry name" value="HTH_ARSR"/>
    <property type="match status" value="1"/>
</dbReference>
<evidence type="ECO:0000313" key="7">
    <source>
        <dbReference type="Proteomes" id="UP000675409"/>
    </source>
</evidence>
<name>A0ABS1LEE3_9MICO</name>
<dbReference type="InterPro" id="IPR001845">
    <property type="entry name" value="HTH_ArsR_DNA-bd_dom"/>
</dbReference>
<dbReference type="Pfam" id="PF12840">
    <property type="entry name" value="HTH_20"/>
    <property type="match status" value="1"/>
</dbReference>
<dbReference type="PANTHER" id="PTHR33154">
    <property type="entry name" value="TRANSCRIPTIONAL REGULATOR, ARSR FAMILY"/>
    <property type="match status" value="1"/>
</dbReference>
<evidence type="ECO:0000256" key="1">
    <source>
        <dbReference type="ARBA" id="ARBA00023015"/>
    </source>
</evidence>
<dbReference type="InterPro" id="IPR036388">
    <property type="entry name" value="WH-like_DNA-bd_sf"/>
</dbReference>
<keyword evidence="1" id="KW-0805">Transcription regulation</keyword>
<evidence type="ECO:0000313" key="6">
    <source>
        <dbReference type="EMBL" id="MBL0884684.1"/>
    </source>
</evidence>
<organism evidence="6 7">
    <name type="scientific">Myceligenerans indicum</name>
    <dbReference type="NCBI Taxonomy" id="2593663"/>
    <lineage>
        <taxon>Bacteria</taxon>
        <taxon>Bacillati</taxon>
        <taxon>Actinomycetota</taxon>
        <taxon>Actinomycetes</taxon>
        <taxon>Micrococcales</taxon>
        <taxon>Promicromonosporaceae</taxon>
        <taxon>Myceligenerans</taxon>
    </lineage>
</organism>
<feature type="compositionally biased region" description="Gly residues" evidence="4">
    <location>
        <begin position="236"/>
        <end position="261"/>
    </location>
</feature>
<gene>
    <name evidence="6" type="ORF">HGK34_00050</name>
</gene>
<keyword evidence="2" id="KW-0238">DNA-binding</keyword>
<dbReference type="EMBL" id="JABBYC010000001">
    <property type="protein sequence ID" value="MBL0884684.1"/>
    <property type="molecule type" value="Genomic_DNA"/>
</dbReference>
<dbReference type="RefSeq" id="WP_201844529.1">
    <property type="nucleotide sequence ID" value="NZ_JABBYC010000001.1"/>
</dbReference>
<dbReference type="Gene3D" id="1.10.10.10">
    <property type="entry name" value="Winged helix-like DNA-binding domain superfamily/Winged helix DNA-binding domain"/>
    <property type="match status" value="1"/>
</dbReference>
<dbReference type="InterPro" id="IPR051081">
    <property type="entry name" value="HTH_MetalResp_TranReg"/>
</dbReference>
<keyword evidence="7" id="KW-1185">Reference proteome</keyword>
<feature type="region of interest" description="Disordered" evidence="4">
    <location>
        <begin position="202"/>
        <end position="270"/>
    </location>
</feature>
<dbReference type="SUPFAM" id="SSF46785">
    <property type="entry name" value="Winged helix' DNA-binding domain"/>
    <property type="match status" value="1"/>
</dbReference>
<dbReference type="Proteomes" id="UP000675409">
    <property type="component" value="Unassembled WGS sequence"/>
</dbReference>
<evidence type="ECO:0000259" key="5">
    <source>
        <dbReference type="PROSITE" id="PS50987"/>
    </source>
</evidence>
<feature type="compositionally biased region" description="Basic and acidic residues" evidence="4">
    <location>
        <begin position="216"/>
        <end position="226"/>
    </location>
</feature>